<feature type="compositionally biased region" description="Basic and acidic residues" evidence="1">
    <location>
        <begin position="46"/>
        <end position="62"/>
    </location>
</feature>
<keyword evidence="4" id="KW-0645">Protease</keyword>
<feature type="compositionally biased region" description="Basic and acidic residues" evidence="1">
    <location>
        <begin position="70"/>
        <end position="84"/>
    </location>
</feature>
<dbReference type="PANTHER" id="PTHR34385">
    <property type="entry name" value="D-ALANYL-D-ALANINE CARBOXYPEPTIDASE"/>
    <property type="match status" value="1"/>
</dbReference>
<feature type="domain" description="D-alanyl-D-alanine carboxypeptidase-like core" evidence="3">
    <location>
        <begin position="137"/>
        <end position="265"/>
    </location>
</feature>
<dbReference type="AlphaFoldDB" id="A0A562J178"/>
<keyword evidence="4" id="KW-0121">Carboxypeptidase</keyword>
<evidence type="ECO:0000313" key="4">
    <source>
        <dbReference type="EMBL" id="TWH76912.1"/>
    </source>
</evidence>
<dbReference type="GO" id="GO:0004180">
    <property type="term" value="F:carboxypeptidase activity"/>
    <property type="evidence" value="ECO:0007669"/>
    <property type="project" value="UniProtKB-KW"/>
</dbReference>
<evidence type="ECO:0000256" key="1">
    <source>
        <dbReference type="SAM" id="MobiDB-lite"/>
    </source>
</evidence>
<dbReference type="InterPro" id="IPR058193">
    <property type="entry name" value="VanY/YodJ_core_dom"/>
</dbReference>
<accession>A0A562J178</accession>
<dbReference type="SUPFAM" id="SSF55166">
    <property type="entry name" value="Hedgehog/DD-peptidase"/>
    <property type="match status" value="1"/>
</dbReference>
<dbReference type="EMBL" id="VLKH01000015">
    <property type="protein sequence ID" value="TWH76912.1"/>
    <property type="molecule type" value="Genomic_DNA"/>
</dbReference>
<evidence type="ECO:0000313" key="5">
    <source>
        <dbReference type="Proteomes" id="UP000315343"/>
    </source>
</evidence>
<dbReference type="PANTHER" id="PTHR34385:SF1">
    <property type="entry name" value="PEPTIDOGLYCAN L-ALANYL-D-GLUTAMATE ENDOPEPTIDASE CWLK"/>
    <property type="match status" value="1"/>
</dbReference>
<comment type="caution">
    <text evidence="4">The sequence shown here is derived from an EMBL/GenBank/DDBJ whole genome shotgun (WGS) entry which is preliminary data.</text>
</comment>
<keyword evidence="2" id="KW-0472">Membrane</keyword>
<keyword evidence="2" id="KW-0812">Transmembrane</keyword>
<dbReference type="RefSeq" id="WP_246145560.1">
    <property type="nucleotide sequence ID" value="NZ_VLKH01000015.1"/>
</dbReference>
<dbReference type="InterPro" id="IPR009045">
    <property type="entry name" value="Zn_M74/Hedgehog-like"/>
</dbReference>
<dbReference type="InterPro" id="IPR052179">
    <property type="entry name" value="DD-CPase-like"/>
</dbReference>
<name>A0A562J178_9FIRM</name>
<protein>
    <submittedName>
        <fullName evidence="4">D-alanyl-D-alanine carboxypeptidase</fullName>
    </submittedName>
</protein>
<reference evidence="4 5" key="1">
    <citation type="submission" date="2019-07" db="EMBL/GenBank/DDBJ databases">
        <title>Genomic Encyclopedia of Type Strains, Phase I: the one thousand microbial genomes (KMG-I) project.</title>
        <authorList>
            <person name="Kyrpides N."/>
        </authorList>
    </citation>
    <scope>NUCLEOTIDE SEQUENCE [LARGE SCALE GENOMIC DNA]</scope>
    <source>
        <strain evidence="4 5">DSM 13558</strain>
    </source>
</reference>
<proteinExistence type="predicted"/>
<evidence type="ECO:0000259" key="3">
    <source>
        <dbReference type="Pfam" id="PF02557"/>
    </source>
</evidence>
<dbReference type="CDD" id="cd14852">
    <property type="entry name" value="LD-carboxypeptidase"/>
    <property type="match status" value="1"/>
</dbReference>
<dbReference type="Pfam" id="PF02557">
    <property type="entry name" value="VanY"/>
    <property type="match status" value="1"/>
</dbReference>
<evidence type="ECO:0000256" key="2">
    <source>
        <dbReference type="SAM" id="Phobius"/>
    </source>
</evidence>
<sequence length="287" mass="32445">MKNTRKYKKRRLFITMAALVLILVVVVIYVEGRLKDETGLPPTAEEPVHEEPVEEVPDKENPVDEVPGGENKDNENENPAEKPQEPSTPDDVNMVEDPAAIDALVNKKNNLSSTYVPEDLVKLEGIPTVLENPEINQLRETAYIALKDLFQAATDEEGYELHARSGYRSYGTQRDLYNSYVKNHGQAAADKYSAKPGQSEHQTGLSMDITCAAMNFQLDDTFGNTDEGKWVSENAHRFGFIVRYPKGKEDITGYFYEPWHIRYLGVELATKVYESGLTLEEYMESNM</sequence>
<dbReference type="Proteomes" id="UP000315343">
    <property type="component" value="Unassembled WGS sequence"/>
</dbReference>
<organism evidence="4 5">
    <name type="scientific">Sedimentibacter saalensis</name>
    <dbReference type="NCBI Taxonomy" id="130788"/>
    <lineage>
        <taxon>Bacteria</taxon>
        <taxon>Bacillati</taxon>
        <taxon>Bacillota</taxon>
        <taxon>Tissierellia</taxon>
        <taxon>Sedimentibacter</taxon>
    </lineage>
</organism>
<keyword evidence="4" id="KW-0378">Hydrolase</keyword>
<gene>
    <name evidence="4" type="ORF">LY60_03540</name>
</gene>
<keyword evidence="2" id="KW-1133">Transmembrane helix</keyword>
<feature type="transmembrane region" description="Helical" evidence="2">
    <location>
        <begin position="12"/>
        <end position="30"/>
    </location>
</feature>
<dbReference type="Gene3D" id="3.30.1380.10">
    <property type="match status" value="1"/>
</dbReference>
<keyword evidence="5" id="KW-1185">Reference proteome</keyword>
<dbReference type="InterPro" id="IPR003709">
    <property type="entry name" value="VanY-like_core_dom"/>
</dbReference>
<feature type="region of interest" description="Disordered" evidence="1">
    <location>
        <begin position="37"/>
        <end position="94"/>
    </location>
</feature>
<dbReference type="GO" id="GO:0006508">
    <property type="term" value="P:proteolysis"/>
    <property type="evidence" value="ECO:0007669"/>
    <property type="project" value="InterPro"/>
</dbReference>